<reference evidence="2" key="1">
    <citation type="submission" date="2022-11" db="UniProtKB">
        <authorList>
            <consortium name="WormBaseParasite"/>
        </authorList>
    </citation>
    <scope>IDENTIFICATION</scope>
</reference>
<sequence length="837" mass="92968">MAKKKVAAPIRERMPPDDFEKIRSQVHTVVSTAVRGMSLEDLLKDIKAMFGYDFSELAKGHGYTAVQLLDMMVEDVIVGTNRDKYWIQAMVKQDTKHVQDLIQRTRMPPDDFEKIRSQVHTVVSTAVRGMSLEDLLKDIKAMFGYDFSELAKGHGYTAVQLLDMMVEDELIQRTRGKVKNKKRLVRFTATNGRFTKSAVAPTYYPHFAGRCLAPPPVQFHGFSRSHFFAPVTGSGIFPSPMAKSSGARPIGNFWALSPSASAANKEPKARPAQESSIPPDQRRFTREKNGSQPSSTLSQPVIPMKVTVNPVSQARTVNYEPFSSSFPVGMQRPMFYASMLANSQPSQSAQIQPPPPSRVEPPPQSAMIQPPPPPPKVQTEQQKVAEYVPVTKSVSGSTGQATTVLPPRRRFTREKVETDSQDVSSSAPTSAKVPSGKSEVQSAPVSTSNPVLRPVKQEIPSPDKNETVIKDIKPRLNWDIKPFIKNYLQNNKATSTNVVTNPLPENQDGHDDIENIVNMFGGTAYLPVIGCEYHLTKNRQLTLTEPPPPPPKVQTEQQKVAEYVPVTKSVSGSTGQATTALPPRRRFTREKVETDSQHVSSSAPTSAKVPSDKSEVQSAPLSTSNPVLRPVKQEISSPDKNVTVIKDIKPRLNWDIKPFIKNYLQNNKATSINVVTNPLPENQDGHDDIENIVNMFGGTAYLPVIGCEYHLTKNRQLTLTELQKIYKSSSLIVKDILSSHFELSVKHHHLVLTTGKHCAPRCHDNYNSLFEHIISQPEQCCTLDSALLAKHNIRPNVPAFIDRVKKFPQLSALFKISIEPGRLIIRSDVPSLMSQEN</sequence>
<proteinExistence type="predicted"/>
<accession>A0AC34QPI9</accession>
<dbReference type="WBParaSite" id="JU765_v2.g18189.t2">
    <property type="protein sequence ID" value="JU765_v2.g18189.t2"/>
    <property type="gene ID" value="JU765_v2.g18189"/>
</dbReference>
<organism evidence="1 2">
    <name type="scientific">Panagrolaimus sp. JU765</name>
    <dbReference type="NCBI Taxonomy" id="591449"/>
    <lineage>
        <taxon>Eukaryota</taxon>
        <taxon>Metazoa</taxon>
        <taxon>Ecdysozoa</taxon>
        <taxon>Nematoda</taxon>
        <taxon>Chromadorea</taxon>
        <taxon>Rhabditida</taxon>
        <taxon>Tylenchina</taxon>
        <taxon>Panagrolaimomorpha</taxon>
        <taxon>Panagrolaimoidea</taxon>
        <taxon>Panagrolaimidae</taxon>
        <taxon>Panagrolaimus</taxon>
    </lineage>
</organism>
<evidence type="ECO:0000313" key="1">
    <source>
        <dbReference type="Proteomes" id="UP000887576"/>
    </source>
</evidence>
<protein>
    <submittedName>
        <fullName evidence="2">HTH OST-type domain-containing protein</fullName>
    </submittedName>
</protein>
<name>A0AC34QPI9_9BILA</name>
<dbReference type="Proteomes" id="UP000887576">
    <property type="component" value="Unplaced"/>
</dbReference>
<evidence type="ECO:0000313" key="2">
    <source>
        <dbReference type="WBParaSite" id="JU765_v2.g18189.t2"/>
    </source>
</evidence>